<accession>A0A2Z7A444</accession>
<proteinExistence type="predicted"/>
<dbReference type="OrthoDB" id="441446at2759"/>
<evidence type="ECO:0000256" key="1">
    <source>
        <dbReference type="SAM" id="MobiDB-lite"/>
    </source>
</evidence>
<evidence type="ECO:0000313" key="3">
    <source>
        <dbReference type="Proteomes" id="UP000250235"/>
    </source>
</evidence>
<organism evidence="2 3">
    <name type="scientific">Dorcoceras hygrometricum</name>
    <dbReference type="NCBI Taxonomy" id="472368"/>
    <lineage>
        <taxon>Eukaryota</taxon>
        <taxon>Viridiplantae</taxon>
        <taxon>Streptophyta</taxon>
        <taxon>Embryophyta</taxon>
        <taxon>Tracheophyta</taxon>
        <taxon>Spermatophyta</taxon>
        <taxon>Magnoliopsida</taxon>
        <taxon>eudicotyledons</taxon>
        <taxon>Gunneridae</taxon>
        <taxon>Pentapetalae</taxon>
        <taxon>asterids</taxon>
        <taxon>lamiids</taxon>
        <taxon>Lamiales</taxon>
        <taxon>Gesneriaceae</taxon>
        <taxon>Didymocarpoideae</taxon>
        <taxon>Trichosporeae</taxon>
        <taxon>Loxocarpinae</taxon>
        <taxon>Dorcoceras</taxon>
    </lineage>
</organism>
<feature type="compositionally biased region" description="Polar residues" evidence="1">
    <location>
        <begin position="154"/>
        <end position="181"/>
    </location>
</feature>
<evidence type="ECO:0000313" key="2">
    <source>
        <dbReference type="EMBL" id="KZV16236.1"/>
    </source>
</evidence>
<feature type="compositionally biased region" description="Polar residues" evidence="1">
    <location>
        <begin position="207"/>
        <end position="216"/>
    </location>
</feature>
<gene>
    <name evidence="2" type="ORF">F511_36440</name>
</gene>
<keyword evidence="3" id="KW-1185">Reference proteome</keyword>
<protein>
    <submittedName>
        <fullName evidence="2">Uncharacterized protein</fullName>
    </submittedName>
</protein>
<dbReference type="Proteomes" id="UP000250235">
    <property type="component" value="Unassembled WGS sequence"/>
</dbReference>
<dbReference type="EMBL" id="KV019145">
    <property type="protein sequence ID" value="KZV16236.1"/>
    <property type="molecule type" value="Genomic_DNA"/>
</dbReference>
<name>A0A2Z7A444_9LAMI</name>
<dbReference type="AlphaFoldDB" id="A0A2Z7A444"/>
<feature type="compositionally biased region" description="Polar residues" evidence="1">
    <location>
        <begin position="136"/>
        <end position="147"/>
    </location>
</feature>
<feature type="region of interest" description="Disordered" evidence="1">
    <location>
        <begin position="132"/>
        <end position="216"/>
    </location>
</feature>
<sequence>MDRVKKNIKLVHQLGTRAARDQAQKDLVKSRTVQPQIKCIVQVLTHMRCLNGSREQANNTVAVDENNRAKLVKDKPARPEAGQLGEENWIGRSGQAGAQERDEAAGRMISVRPRALIRLKPLKTSGSIAKIEPAHKQQTMNTQQSNIIPMPIPSRNTSSTSVPLQLSYNYHTQLQQRSPSNTDPPPAKTTQATAQIPKYKPTAAGSYHSTSPYLPS</sequence>
<reference evidence="2 3" key="1">
    <citation type="journal article" date="2015" name="Proc. Natl. Acad. Sci. U.S.A.">
        <title>The resurrection genome of Boea hygrometrica: A blueprint for survival of dehydration.</title>
        <authorList>
            <person name="Xiao L."/>
            <person name="Yang G."/>
            <person name="Zhang L."/>
            <person name="Yang X."/>
            <person name="Zhao S."/>
            <person name="Ji Z."/>
            <person name="Zhou Q."/>
            <person name="Hu M."/>
            <person name="Wang Y."/>
            <person name="Chen M."/>
            <person name="Xu Y."/>
            <person name="Jin H."/>
            <person name="Xiao X."/>
            <person name="Hu G."/>
            <person name="Bao F."/>
            <person name="Hu Y."/>
            <person name="Wan P."/>
            <person name="Li L."/>
            <person name="Deng X."/>
            <person name="Kuang T."/>
            <person name="Xiang C."/>
            <person name="Zhu J.K."/>
            <person name="Oliver M.J."/>
            <person name="He Y."/>
        </authorList>
    </citation>
    <scope>NUCLEOTIDE SEQUENCE [LARGE SCALE GENOMIC DNA]</scope>
    <source>
        <strain evidence="3">cv. XS01</strain>
    </source>
</reference>